<evidence type="ECO:0000313" key="3">
    <source>
        <dbReference type="WBParaSite" id="NBR_0001848201-mRNA-1"/>
    </source>
</evidence>
<keyword evidence="2" id="KW-1185">Reference proteome</keyword>
<dbReference type="Proteomes" id="UP000271162">
    <property type="component" value="Unassembled WGS sequence"/>
</dbReference>
<gene>
    <name evidence="1" type="ORF">NBR_LOCUS18483</name>
</gene>
<dbReference type="WBParaSite" id="NBR_0001848201-mRNA-1">
    <property type="protein sequence ID" value="NBR_0001848201-mRNA-1"/>
    <property type="gene ID" value="NBR_0001848201"/>
</dbReference>
<sequence length="130" mass="14918">MDSGQRGIKEFREGHLETQLSLLLWSAVAMTPWSDMKFARSLELAILRQKILVVTGKLREQERIFKENLLRIAERRSEIREAVDEAMAEYSLLDSAAKDLELKMARRGLFLDSRLCIQHVDGADEPDSSQ</sequence>
<protein>
    <submittedName>
        <fullName evidence="1 3">Uncharacterized protein</fullName>
    </submittedName>
</protein>
<reference evidence="1 2" key="2">
    <citation type="submission" date="2018-11" db="EMBL/GenBank/DDBJ databases">
        <authorList>
            <consortium name="Pathogen Informatics"/>
        </authorList>
    </citation>
    <scope>NUCLEOTIDE SEQUENCE [LARGE SCALE GENOMIC DNA]</scope>
</reference>
<organism evidence="3">
    <name type="scientific">Nippostrongylus brasiliensis</name>
    <name type="common">Rat hookworm</name>
    <dbReference type="NCBI Taxonomy" id="27835"/>
    <lineage>
        <taxon>Eukaryota</taxon>
        <taxon>Metazoa</taxon>
        <taxon>Ecdysozoa</taxon>
        <taxon>Nematoda</taxon>
        <taxon>Chromadorea</taxon>
        <taxon>Rhabditida</taxon>
        <taxon>Rhabditina</taxon>
        <taxon>Rhabditomorpha</taxon>
        <taxon>Strongyloidea</taxon>
        <taxon>Heligmosomidae</taxon>
        <taxon>Nippostrongylus</taxon>
    </lineage>
</organism>
<accession>A0A0N4YMR3</accession>
<name>A0A0N4YMR3_NIPBR</name>
<proteinExistence type="predicted"/>
<reference evidence="3" key="1">
    <citation type="submission" date="2017-02" db="UniProtKB">
        <authorList>
            <consortium name="WormBaseParasite"/>
        </authorList>
    </citation>
    <scope>IDENTIFICATION</scope>
</reference>
<dbReference type="EMBL" id="UYSL01023457">
    <property type="protein sequence ID" value="VDL82208.1"/>
    <property type="molecule type" value="Genomic_DNA"/>
</dbReference>
<dbReference type="AlphaFoldDB" id="A0A0N4YMR3"/>
<evidence type="ECO:0000313" key="1">
    <source>
        <dbReference type="EMBL" id="VDL82208.1"/>
    </source>
</evidence>
<evidence type="ECO:0000313" key="2">
    <source>
        <dbReference type="Proteomes" id="UP000271162"/>
    </source>
</evidence>